<organism evidence="10 11">
    <name type="scientific">Streptococcus infantis ATCC 700779</name>
    <dbReference type="NCBI Taxonomy" id="889204"/>
    <lineage>
        <taxon>Bacteria</taxon>
        <taxon>Bacillati</taxon>
        <taxon>Bacillota</taxon>
        <taxon>Bacilli</taxon>
        <taxon>Lactobacillales</taxon>
        <taxon>Streptococcaceae</taxon>
        <taxon>Streptococcus</taxon>
    </lineage>
</organism>
<evidence type="ECO:0000256" key="5">
    <source>
        <dbReference type="ARBA" id="ARBA00022840"/>
    </source>
</evidence>
<evidence type="ECO:0000256" key="3">
    <source>
        <dbReference type="ARBA" id="ARBA00022598"/>
    </source>
</evidence>
<evidence type="ECO:0000256" key="2">
    <source>
        <dbReference type="ARBA" id="ARBA00022490"/>
    </source>
</evidence>
<dbReference type="EMBL" id="AEVD01000013">
    <property type="protein sequence ID" value="EFX36106.1"/>
    <property type="molecule type" value="Genomic_DNA"/>
</dbReference>
<dbReference type="NCBIfam" id="NF001750">
    <property type="entry name" value="PRK00476.1"/>
    <property type="match status" value="1"/>
</dbReference>
<evidence type="ECO:0000256" key="7">
    <source>
        <dbReference type="ARBA" id="ARBA00023146"/>
    </source>
</evidence>
<feature type="binding site" evidence="8">
    <location>
        <position position="523"/>
    </location>
    <ligand>
        <name>L-aspartate</name>
        <dbReference type="ChEBI" id="CHEBI:29991"/>
    </ligand>
</feature>
<dbReference type="InterPro" id="IPR004115">
    <property type="entry name" value="GAD-like_sf"/>
</dbReference>
<dbReference type="GO" id="GO:0004815">
    <property type="term" value="F:aspartate-tRNA ligase activity"/>
    <property type="evidence" value="ECO:0007669"/>
    <property type="project" value="UniProtKB-UniRule"/>
</dbReference>
<keyword evidence="4 8" id="KW-0547">Nucleotide-binding</keyword>
<dbReference type="Gene3D" id="3.30.930.10">
    <property type="entry name" value="Bira Bifunctional Protein, Domain 2"/>
    <property type="match status" value="1"/>
</dbReference>
<comment type="function">
    <text evidence="8">Catalyzes the attachment of L-aspartate to tRNA(Asp) in a two-step reaction: L-aspartate is first activated by ATP to form Asp-AMP and then transferred to the acceptor end of tRNA(Asp).</text>
</comment>
<feature type="binding site" evidence="8">
    <location>
        <begin position="259"/>
        <end position="261"/>
    </location>
    <ligand>
        <name>ATP</name>
        <dbReference type="ChEBI" id="CHEBI:30616"/>
    </ligand>
</feature>
<dbReference type="GO" id="GO:0003676">
    <property type="term" value="F:nucleic acid binding"/>
    <property type="evidence" value="ECO:0007669"/>
    <property type="project" value="InterPro"/>
</dbReference>
<feature type="domain" description="Aminoacyl-transfer RNA synthetases class-II family profile" evidence="9">
    <location>
        <begin position="180"/>
        <end position="589"/>
    </location>
</feature>
<dbReference type="InterPro" id="IPR002312">
    <property type="entry name" value="Asp/Asn-tRNA-synth_IIb"/>
</dbReference>
<keyword evidence="3 8" id="KW-0436">Ligase</keyword>
<dbReference type="PRINTS" id="PR01042">
    <property type="entry name" value="TRNASYNTHASP"/>
</dbReference>
<dbReference type="GO" id="GO:0016740">
    <property type="term" value="F:transferase activity"/>
    <property type="evidence" value="ECO:0007669"/>
    <property type="project" value="UniProtKB-ARBA"/>
</dbReference>
<feature type="binding site" evidence="8">
    <location>
        <begin position="568"/>
        <end position="571"/>
    </location>
    <ligand>
        <name>ATP</name>
        <dbReference type="ChEBI" id="CHEBI:30616"/>
    </ligand>
</feature>
<feature type="binding site" evidence="8">
    <location>
        <position position="213"/>
    </location>
    <ligand>
        <name>L-aspartate</name>
        <dbReference type="ChEBI" id="CHEBI:29991"/>
    </ligand>
</feature>
<dbReference type="SUPFAM" id="SSF55261">
    <property type="entry name" value="GAD domain-like"/>
    <property type="match status" value="1"/>
</dbReference>
<protein>
    <recommendedName>
        <fullName evidence="8">Aspartate--tRNA ligase</fullName>
        <ecNumber evidence="8">6.1.1.12</ecNumber>
    </recommendedName>
    <alternativeName>
        <fullName evidence="8">Aspartyl-tRNA synthetase</fullName>
        <shortName evidence="8">AspRS</shortName>
    </alternativeName>
</protein>
<accession>E8K249</accession>
<evidence type="ECO:0000256" key="4">
    <source>
        <dbReference type="ARBA" id="ARBA00022741"/>
    </source>
</evidence>
<proteinExistence type="inferred from homology"/>
<dbReference type="GO" id="GO:0140096">
    <property type="term" value="F:catalytic activity, acting on a protein"/>
    <property type="evidence" value="ECO:0007669"/>
    <property type="project" value="UniProtKB-ARBA"/>
</dbReference>
<evidence type="ECO:0000256" key="1">
    <source>
        <dbReference type="ARBA" id="ARBA00006303"/>
    </source>
</evidence>
<dbReference type="InterPro" id="IPR004365">
    <property type="entry name" value="NA-bd_OB_tRNA"/>
</dbReference>
<dbReference type="InterPro" id="IPR047090">
    <property type="entry name" value="AspRS_core"/>
</dbReference>
<keyword evidence="6 8" id="KW-0648">Protein biosynthesis</keyword>
<gene>
    <name evidence="8 10" type="primary">aspS</name>
    <name evidence="10" type="ORF">HMPREF9423_1562</name>
</gene>
<keyword evidence="5 8" id="KW-0067">ATP-binding</keyword>
<dbReference type="InterPro" id="IPR045864">
    <property type="entry name" value="aa-tRNA-synth_II/BPL/LPL"/>
</dbReference>
<comment type="caution">
    <text evidence="10">The sequence shown here is derived from an EMBL/GenBank/DDBJ whole genome shotgun (WGS) entry which is preliminary data.</text>
</comment>
<feature type="binding site" evidence="8">
    <location>
        <position position="259"/>
    </location>
    <ligand>
        <name>L-aspartate</name>
        <dbReference type="ChEBI" id="CHEBI:29991"/>
    </ligand>
</feature>
<dbReference type="EC" id="6.1.1.12" evidence="8"/>
<keyword evidence="11" id="KW-1185">Reference proteome</keyword>
<dbReference type="InterPro" id="IPR012340">
    <property type="entry name" value="NA-bd_OB-fold"/>
</dbReference>
<comment type="subcellular location">
    <subcellularLocation>
        <location evidence="8">Cytoplasm</location>
    </subcellularLocation>
</comment>
<name>E8K249_9STRE</name>
<dbReference type="PANTHER" id="PTHR22594:SF5">
    <property type="entry name" value="ASPARTATE--TRNA LIGASE, MITOCHONDRIAL"/>
    <property type="match status" value="1"/>
</dbReference>
<dbReference type="Pfam" id="PF01336">
    <property type="entry name" value="tRNA_anti-codon"/>
    <property type="match status" value="1"/>
</dbReference>
<dbReference type="GO" id="GO:0005524">
    <property type="term" value="F:ATP binding"/>
    <property type="evidence" value="ECO:0007669"/>
    <property type="project" value="UniProtKB-UniRule"/>
</dbReference>
<dbReference type="GO" id="GO:0005737">
    <property type="term" value="C:cytoplasm"/>
    <property type="evidence" value="ECO:0007669"/>
    <property type="project" value="UniProtKB-SubCell"/>
</dbReference>
<sequence length="626" mass="71010">MTLLDFFIYKRKLSTFLMIFMKSLRFYGKIVTEYKRRENMKRSMYAGRVREEHIGQEITLKGWVARRRDLGGLIFIDLRDREGIMQLVINPEKVSAGVMATAESLRSEFVIEVTGQVEAREQANDKLATGAVELNVTALTVLNTAKTTPFEIKDGIEANDDTRLRYRYLDLRRPEMLENLKLRAKVTHSIRNYLDELEFIDVETPFLSKSTPEGARDYLVPSRVNKGHFYALPQSPQITKQLLMNAGFDRYYQIVKCFRDEDLRGDRQPEFTQVDLETSFLTEQEIQDITEGLIARVMKETKGIEVTLPFPRMKYDDAMALYGSDKPDTRFEMLLQDLTDLVKGVDFKVFSEAPAVKAIVVKGAADNYSRKDIDKMTEVAKQYGAKGLAWVKVVDGELNGPVAKFLTSIQGDLTSALGLEDKDLVLFVADTLEVANATLGALRGRIAKELGLIDNDKFNFLWVVDWPMFEWSEEEGRYMSAHHPFTLPQADTAHELEGDLAKVRAIAYDIVLNGYELGGGSLRINQKELQERMFKALGFSTEEANDQFGFLLEAMDYGFPPHGGLAIGLDRFVMLLAGEENIREVIAFPKNNKATDPMTQAPSTVALKQLEELNLQVEQDETNETN</sequence>
<comment type="caution">
    <text evidence="8">Lacks conserved residue(s) required for the propagation of feature annotation.</text>
</comment>
<evidence type="ECO:0000259" key="9">
    <source>
        <dbReference type="PROSITE" id="PS50862"/>
    </source>
</evidence>
<feature type="region of interest" description="Aspartate" evidence="8">
    <location>
        <begin position="237"/>
        <end position="240"/>
    </location>
</feature>
<dbReference type="Pfam" id="PF02938">
    <property type="entry name" value="GAD"/>
    <property type="match status" value="1"/>
</dbReference>
<dbReference type="Gene3D" id="2.40.50.140">
    <property type="entry name" value="Nucleic acid-binding proteins"/>
    <property type="match status" value="1"/>
</dbReference>
<feature type="binding site" evidence="8">
    <location>
        <position position="516"/>
    </location>
    <ligand>
        <name>ATP</name>
        <dbReference type="ChEBI" id="CHEBI:30616"/>
    </ligand>
</feature>
<evidence type="ECO:0000256" key="8">
    <source>
        <dbReference type="HAMAP-Rule" id="MF_00044"/>
    </source>
</evidence>
<dbReference type="SUPFAM" id="SSF55681">
    <property type="entry name" value="Class II aaRS and biotin synthetases"/>
    <property type="match status" value="1"/>
</dbReference>
<dbReference type="PANTHER" id="PTHR22594">
    <property type="entry name" value="ASPARTYL/LYSYL-TRNA SYNTHETASE"/>
    <property type="match status" value="1"/>
</dbReference>
<evidence type="ECO:0000256" key="6">
    <source>
        <dbReference type="ARBA" id="ARBA00022917"/>
    </source>
</evidence>
<keyword evidence="2 8" id="KW-0963">Cytoplasm</keyword>
<dbReference type="HOGENOM" id="CLU_014330_3_2_9"/>
<feature type="binding site" evidence="8">
    <location>
        <position position="268"/>
    </location>
    <ligand>
        <name>ATP</name>
        <dbReference type="ChEBI" id="CHEBI:30616"/>
    </ligand>
</feature>
<feature type="binding site" evidence="8">
    <location>
        <position position="482"/>
    </location>
    <ligand>
        <name>L-aspartate</name>
        <dbReference type="ChEBI" id="CHEBI:29991"/>
    </ligand>
</feature>
<dbReference type="PROSITE" id="PS50862">
    <property type="entry name" value="AA_TRNA_LIGASE_II"/>
    <property type="match status" value="1"/>
</dbReference>
<dbReference type="CDD" id="cd00777">
    <property type="entry name" value="AspRS_core"/>
    <property type="match status" value="1"/>
</dbReference>
<dbReference type="InterPro" id="IPR029351">
    <property type="entry name" value="GAD_dom"/>
</dbReference>
<keyword evidence="7 8" id="KW-0030">Aminoacyl-tRNA synthetase</keyword>
<evidence type="ECO:0000313" key="10">
    <source>
        <dbReference type="EMBL" id="EFX36106.1"/>
    </source>
</evidence>
<comment type="catalytic activity">
    <reaction evidence="8">
        <text>tRNA(Asp) + L-aspartate + ATP = L-aspartyl-tRNA(Asp) + AMP + diphosphate</text>
        <dbReference type="Rhea" id="RHEA:19649"/>
        <dbReference type="Rhea" id="RHEA-COMP:9660"/>
        <dbReference type="Rhea" id="RHEA-COMP:9678"/>
        <dbReference type="ChEBI" id="CHEBI:29991"/>
        <dbReference type="ChEBI" id="CHEBI:30616"/>
        <dbReference type="ChEBI" id="CHEBI:33019"/>
        <dbReference type="ChEBI" id="CHEBI:78442"/>
        <dbReference type="ChEBI" id="CHEBI:78516"/>
        <dbReference type="ChEBI" id="CHEBI:456215"/>
        <dbReference type="EC" id="6.1.1.12"/>
    </reaction>
</comment>
<dbReference type="NCBIfam" id="TIGR00459">
    <property type="entry name" value="aspS_bact"/>
    <property type="match status" value="1"/>
</dbReference>
<dbReference type="InterPro" id="IPR004524">
    <property type="entry name" value="Asp-tRNA-ligase_1"/>
</dbReference>
<dbReference type="Proteomes" id="UP000002815">
    <property type="component" value="Unassembled WGS sequence"/>
</dbReference>
<reference evidence="10 11" key="1">
    <citation type="submission" date="2010-12" db="EMBL/GenBank/DDBJ databases">
        <authorList>
            <person name="Muzny D."/>
            <person name="Qin X."/>
            <person name="Deng J."/>
            <person name="Jiang H."/>
            <person name="Liu Y."/>
            <person name="Qu J."/>
            <person name="Song X.-Z."/>
            <person name="Zhang L."/>
            <person name="Thornton R."/>
            <person name="Coyle M."/>
            <person name="Francisco L."/>
            <person name="Jackson L."/>
            <person name="Javaid M."/>
            <person name="Korchina V."/>
            <person name="Kovar C."/>
            <person name="Mata R."/>
            <person name="Mathew T."/>
            <person name="Ngo R."/>
            <person name="Nguyen L."/>
            <person name="Nguyen N."/>
            <person name="Okwuonu G."/>
            <person name="Ongeri F."/>
            <person name="Pham C."/>
            <person name="Simmons D."/>
            <person name="Wilczek-Boney K."/>
            <person name="Hale W."/>
            <person name="Jakkamsetti A."/>
            <person name="Pham P."/>
            <person name="Ruth R."/>
            <person name="San Lucas F."/>
            <person name="Warren J."/>
            <person name="Zhang J."/>
            <person name="Zhao Z."/>
            <person name="Zhou C."/>
            <person name="Zhu D."/>
            <person name="Lee S."/>
            <person name="Bess C."/>
            <person name="Blankenburg K."/>
            <person name="Forbes L."/>
            <person name="Fu Q."/>
            <person name="Gubbala S."/>
            <person name="Hirani K."/>
            <person name="Jayaseelan J.C."/>
            <person name="Lara F."/>
            <person name="Munidasa M."/>
            <person name="Palculict T."/>
            <person name="Patil S."/>
            <person name="Pu L.-L."/>
            <person name="Saada N."/>
            <person name="Tang L."/>
            <person name="Weissenberger G."/>
            <person name="Zhu Y."/>
            <person name="Hemphill L."/>
            <person name="Shang Y."/>
            <person name="Youmans B."/>
            <person name="Ayvaz T."/>
            <person name="Ross M."/>
            <person name="Santibanez J."/>
            <person name="Aqrawi P."/>
            <person name="Gross S."/>
            <person name="Joshi V."/>
            <person name="Fowler G."/>
            <person name="Nazareth L."/>
            <person name="Reid J."/>
            <person name="Worley K."/>
            <person name="Petrosino J."/>
            <person name="Highlander S."/>
            <person name="Gibbs R."/>
        </authorList>
    </citation>
    <scope>NUCLEOTIDE SEQUENCE [LARGE SCALE GENOMIC DNA]</scope>
    <source>
        <strain evidence="10 11">ATCC 700779</strain>
    </source>
</reference>
<comment type="subunit">
    <text evidence="8">Homodimer.</text>
</comment>
<dbReference type="AlphaFoldDB" id="E8K249"/>
<comment type="similarity">
    <text evidence="1 8">Belongs to the class-II aminoacyl-tRNA synthetase family. Type 1 subfamily.</text>
</comment>
<evidence type="ECO:0000313" key="11">
    <source>
        <dbReference type="Proteomes" id="UP000002815"/>
    </source>
</evidence>
<dbReference type="InterPro" id="IPR006195">
    <property type="entry name" value="aa-tRNA-synth_II"/>
</dbReference>
<dbReference type="CDD" id="cd04317">
    <property type="entry name" value="EcAspRS_like_N"/>
    <property type="match status" value="1"/>
</dbReference>
<dbReference type="SUPFAM" id="SSF50249">
    <property type="entry name" value="Nucleic acid-binding proteins"/>
    <property type="match status" value="1"/>
</dbReference>
<dbReference type="InterPro" id="IPR047089">
    <property type="entry name" value="Asp-tRNA-ligase_1_N"/>
</dbReference>
<dbReference type="eggNOG" id="COG0173">
    <property type="taxonomic scope" value="Bacteria"/>
</dbReference>
<dbReference type="HAMAP" id="MF_00044">
    <property type="entry name" value="Asp_tRNA_synth_type1"/>
    <property type="match status" value="1"/>
</dbReference>
<dbReference type="Pfam" id="PF00152">
    <property type="entry name" value="tRNA-synt_2"/>
    <property type="match status" value="1"/>
</dbReference>
<dbReference type="Gene3D" id="3.30.1360.30">
    <property type="entry name" value="GAD-like domain"/>
    <property type="match status" value="1"/>
</dbReference>
<dbReference type="GO" id="GO:0006422">
    <property type="term" value="P:aspartyl-tRNA aminoacylation"/>
    <property type="evidence" value="ECO:0007669"/>
    <property type="project" value="UniProtKB-UniRule"/>
</dbReference>
<dbReference type="InterPro" id="IPR004364">
    <property type="entry name" value="Aa-tRNA-synt_II"/>
</dbReference>